<keyword evidence="4 7" id="KW-0812">Transmembrane</keyword>
<reference evidence="9 10" key="1">
    <citation type="submission" date="2019-03" db="EMBL/GenBank/DDBJ databases">
        <title>Single cell metagenomics reveals metabolic interactions within the superorganism composed of flagellate Streblomastix strix and complex community of Bacteroidetes bacteria on its surface.</title>
        <authorList>
            <person name="Treitli S.C."/>
            <person name="Kolisko M."/>
            <person name="Husnik F."/>
            <person name="Keeling P."/>
            <person name="Hampl V."/>
        </authorList>
    </citation>
    <scope>NUCLEOTIDE SEQUENCE [LARGE SCALE GENOMIC DNA]</scope>
    <source>
        <strain evidence="9">St1</strain>
    </source>
</reference>
<feature type="transmembrane region" description="Helical" evidence="7">
    <location>
        <begin position="278"/>
        <end position="297"/>
    </location>
</feature>
<evidence type="ECO:0000256" key="7">
    <source>
        <dbReference type="SAM" id="Phobius"/>
    </source>
</evidence>
<evidence type="ECO:0000256" key="1">
    <source>
        <dbReference type="ARBA" id="ARBA00004651"/>
    </source>
</evidence>
<keyword evidence="6 7" id="KW-0472">Membrane</keyword>
<dbReference type="SUPFAM" id="SSF103473">
    <property type="entry name" value="MFS general substrate transporter"/>
    <property type="match status" value="1"/>
</dbReference>
<feature type="transmembrane region" description="Helical" evidence="7">
    <location>
        <begin position="69"/>
        <end position="87"/>
    </location>
</feature>
<protein>
    <submittedName>
        <fullName evidence="9">Xanthosine permease</fullName>
    </submittedName>
</protein>
<dbReference type="PANTHER" id="PTHR23522">
    <property type="entry name" value="BLL5896 PROTEIN"/>
    <property type="match status" value="1"/>
</dbReference>
<dbReference type="GO" id="GO:0015212">
    <property type="term" value="F:cytidine transmembrane transporter activity"/>
    <property type="evidence" value="ECO:0007669"/>
    <property type="project" value="TreeGrafter"/>
</dbReference>
<comment type="caution">
    <text evidence="9">The sequence shown here is derived from an EMBL/GenBank/DDBJ whole genome shotgun (WGS) entry which is preliminary data.</text>
</comment>
<evidence type="ECO:0000256" key="4">
    <source>
        <dbReference type="ARBA" id="ARBA00022692"/>
    </source>
</evidence>
<dbReference type="Gene3D" id="1.20.1250.20">
    <property type="entry name" value="MFS general substrate transporter like domains"/>
    <property type="match status" value="2"/>
</dbReference>
<dbReference type="PANTHER" id="PTHR23522:SF4">
    <property type="entry name" value="NUCLEOSIDE PERMEASE NUPG-RELATED"/>
    <property type="match status" value="1"/>
</dbReference>
<feature type="transmembrane region" description="Helical" evidence="7">
    <location>
        <begin position="135"/>
        <end position="154"/>
    </location>
</feature>
<dbReference type="InterPro" id="IPR020846">
    <property type="entry name" value="MFS_dom"/>
</dbReference>
<gene>
    <name evidence="9" type="ORF">EZS26_003418</name>
</gene>
<feature type="transmembrane region" description="Helical" evidence="7">
    <location>
        <begin position="38"/>
        <end position="60"/>
    </location>
</feature>
<feature type="domain" description="Major facilitator superfamily (MFS) profile" evidence="8">
    <location>
        <begin position="207"/>
        <end position="412"/>
    </location>
</feature>
<feature type="transmembrane region" description="Helical" evidence="7">
    <location>
        <begin position="160"/>
        <end position="177"/>
    </location>
</feature>
<feature type="transmembrane region" description="Helical" evidence="7">
    <location>
        <begin position="381"/>
        <end position="399"/>
    </location>
</feature>
<feature type="transmembrane region" description="Helical" evidence="7">
    <location>
        <begin position="251"/>
        <end position="271"/>
    </location>
</feature>
<organism evidence="9 10">
    <name type="scientific">Candidatus Ordinivivax streblomastigis</name>
    <dbReference type="NCBI Taxonomy" id="2540710"/>
    <lineage>
        <taxon>Bacteria</taxon>
        <taxon>Pseudomonadati</taxon>
        <taxon>Bacteroidota</taxon>
        <taxon>Bacteroidia</taxon>
        <taxon>Bacteroidales</taxon>
        <taxon>Candidatus Ordinivivax</taxon>
    </lineage>
</organism>
<evidence type="ECO:0000313" key="10">
    <source>
        <dbReference type="Proteomes" id="UP000324575"/>
    </source>
</evidence>
<dbReference type="AlphaFoldDB" id="A0A5M8NUL8"/>
<keyword evidence="2" id="KW-0813">Transport</keyword>
<name>A0A5M8NUL8_9BACT</name>
<dbReference type="Proteomes" id="UP000324575">
    <property type="component" value="Unassembled WGS sequence"/>
</dbReference>
<dbReference type="InterPro" id="IPR004740">
    <property type="entry name" value="Nuc_H_symport"/>
</dbReference>
<evidence type="ECO:0000256" key="2">
    <source>
        <dbReference type="ARBA" id="ARBA00022448"/>
    </source>
</evidence>
<dbReference type="GO" id="GO:0005886">
    <property type="term" value="C:plasma membrane"/>
    <property type="evidence" value="ECO:0007669"/>
    <property type="project" value="UniProtKB-SubCell"/>
</dbReference>
<dbReference type="Pfam" id="PF03825">
    <property type="entry name" value="Nuc_H_symport"/>
    <property type="match status" value="1"/>
</dbReference>
<evidence type="ECO:0000313" key="9">
    <source>
        <dbReference type="EMBL" id="KAA6300440.1"/>
    </source>
</evidence>
<sequence>MNLKLRLTVLQFLEFFIWGSWLISFGNYLFHLGMGDKIGTLFATTGIASFIMPTLVGIIADRWLNSEKLLGILHLLGAGCFFLASQAVTFNQIYLYMFLNALVFMPTIGLSYSVCYSIMARHKMNLVKDFPPIRVWGTVGFIVAMWVVNLAGWGENSKQLLLAGASALVLGVYSFTLPPSPPAKAQKGSSLMSVLGLDALILLKEKKMAVFFLFAVLLGVCLQIANSYGSAFLGSFASAYPDAFAVKYNNIFLSISQIAEALFILVIPFFMRKFGIKTVMLMSLGAWVLRFGLFGIGNPEGAGMIWLTLSMIMYGMAFDFFNIAGSLFIEKETPAKFRSSAQGLLMMVTSGLGAIVGNYGAEAVVNYHTVDKNQVDWPACWFIFAGYALVVGILFAACFKRNTENTDLTDLH</sequence>
<proteinExistence type="predicted"/>
<comment type="subcellular location">
    <subcellularLocation>
        <location evidence="1">Cell membrane</location>
        <topology evidence="1">Multi-pass membrane protein</topology>
    </subcellularLocation>
</comment>
<evidence type="ECO:0000256" key="3">
    <source>
        <dbReference type="ARBA" id="ARBA00022475"/>
    </source>
</evidence>
<dbReference type="GO" id="GO:0015213">
    <property type="term" value="F:uridine transmembrane transporter activity"/>
    <property type="evidence" value="ECO:0007669"/>
    <property type="project" value="TreeGrafter"/>
</dbReference>
<dbReference type="NCBIfam" id="TIGR00889">
    <property type="entry name" value="2A0110"/>
    <property type="match status" value="1"/>
</dbReference>
<dbReference type="EMBL" id="SNRX01000082">
    <property type="protein sequence ID" value="KAA6300440.1"/>
    <property type="molecule type" value="Genomic_DNA"/>
</dbReference>
<dbReference type="InterPro" id="IPR036259">
    <property type="entry name" value="MFS_trans_sf"/>
</dbReference>
<evidence type="ECO:0000256" key="5">
    <source>
        <dbReference type="ARBA" id="ARBA00022989"/>
    </source>
</evidence>
<feature type="transmembrane region" description="Helical" evidence="7">
    <location>
        <begin position="210"/>
        <end position="231"/>
    </location>
</feature>
<dbReference type="PROSITE" id="PS50850">
    <property type="entry name" value="MFS"/>
    <property type="match status" value="1"/>
</dbReference>
<evidence type="ECO:0000256" key="6">
    <source>
        <dbReference type="ARBA" id="ARBA00023136"/>
    </source>
</evidence>
<keyword evidence="3" id="KW-1003">Cell membrane</keyword>
<feature type="transmembrane region" description="Helical" evidence="7">
    <location>
        <begin position="93"/>
        <end position="114"/>
    </location>
</feature>
<feature type="transmembrane region" description="Helical" evidence="7">
    <location>
        <begin position="12"/>
        <end position="32"/>
    </location>
</feature>
<feature type="transmembrane region" description="Helical" evidence="7">
    <location>
        <begin position="341"/>
        <end position="361"/>
    </location>
</feature>
<keyword evidence="5 7" id="KW-1133">Transmembrane helix</keyword>
<dbReference type="FunFam" id="1.20.1250.20:FF:000012">
    <property type="entry name" value="Nucleoside permease NupG"/>
    <property type="match status" value="1"/>
</dbReference>
<feature type="transmembrane region" description="Helical" evidence="7">
    <location>
        <begin position="303"/>
        <end position="329"/>
    </location>
</feature>
<accession>A0A5M8NUL8</accession>
<evidence type="ECO:0000259" key="8">
    <source>
        <dbReference type="PROSITE" id="PS50850"/>
    </source>
</evidence>